<accession>A0A7K3RTD2</accession>
<dbReference type="Proteomes" id="UP000469670">
    <property type="component" value="Unassembled WGS sequence"/>
</dbReference>
<protein>
    <submittedName>
        <fullName evidence="2">Uncharacterized protein</fullName>
    </submittedName>
</protein>
<feature type="transmembrane region" description="Helical" evidence="1">
    <location>
        <begin position="43"/>
        <end position="63"/>
    </location>
</feature>
<gene>
    <name evidence="2" type="ORF">G3I50_09350</name>
</gene>
<dbReference type="AlphaFoldDB" id="A0A7K3RTD2"/>
<keyword evidence="1" id="KW-0812">Transmembrane</keyword>
<reference evidence="2 3" key="1">
    <citation type="submission" date="2020-01" db="EMBL/GenBank/DDBJ databases">
        <title>Insect and environment-associated Actinomycetes.</title>
        <authorList>
            <person name="Currrie C."/>
            <person name="Chevrette M."/>
            <person name="Carlson C."/>
            <person name="Stubbendieck R."/>
            <person name="Wendt-Pienkowski E."/>
        </authorList>
    </citation>
    <scope>NUCLEOTIDE SEQUENCE [LARGE SCALE GENOMIC DNA]</scope>
    <source>
        <strain evidence="2 3">SID7590</strain>
    </source>
</reference>
<comment type="caution">
    <text evidence="2">The sequence shown here is derived from an EMBL/GenBank/DDBJ whole genome shotgun (WGS) entry which is preliminary data.</text>
</comment>
<proteinExistence type="predicted"/>
<evidence type="ECO:0000313" key="3">
    <source>
        <dbReference type="Proteomes" id="UP000469670"/>
    </source>
</evidence>
<dbReference type="EMBL" id="JAAGMP010000455">
    <property type="protein sequence ID" value="NEC18460.1"/>
    <property type="molecule type" value="Genomic_DNA"/>
</dbReference>
<organism evidence="2 3">
    <name type="scientific">Streptomyces parvus</name>
    <dbReference type="NCBI Taxonomy" id="66428"/>
    <lineage>
        <taxon>Bacteria</taxon>
        <taxon>Bacillati</taxon>
        <taxon>Actinomycetota</taxon>
        <taxon>Actinomycetes</taxon>
        <taxon>Kitasatosporales</taxon>
        <taxon>Streptomycetaceae</taxon>
        <taxon>Streptomyces</taxon>
    </lineage>
</organism>
<dbReference type="RefSeq" id="WP_164201283.1">
    <property type="nucleotide sequence ID" value="NZ_JAAGMP010000455.1"/>
</dbReference>
<evidence type="ECO:0000256" key="1">
    <source>
        <dbReference type="SAM" id="Phobius"/>
    </source>
</evidence>
<sequence>MALAYVSPPTIGVITVTQEYHTRTISATLSAEPGRARVYGAKLIVGLGTAFVYGTVAVGVVRFTRY</sequence>
<evidence type="ECO:0000313" key="2">
    <source>
        <dbReference type="EMBL" id="NEC18460.1"/>
    </source>
</evidence>
<keyword evidence="1" id="KW-0472">Membrane</keyword>
<name>A0A7K3RTD2_9ACTN</name>
<keyword evidence="1" id="KW-1133">Transmembrane helix</keyword>